<dbReference type="RefSeq" id="WP_307361016.1">
    <property type="nucleotide sequence ID" value="NZ_JAUSXK010000001.1"/>
</dbReference>
<proteinExistence type="predicted"/>
<sequence>MRDVAPPSDPDEEPGFVIAVIRTGGLAGIRRRWHVVPQHDDEPRWIELIDSCPWDDPAGTPEREADRYIWRIQARTPAARLERELPESALDGPWRQLVDAVRASSTS</sequence>
<dbReference type="Pfam" id="PF20242">
    <property type="entry name" value="Emfourin"/>
    <property type="match status" value="1"/>
</dbReference>
<gene>
    <name evidence="1" type="ORF">QFZ46_002022</name>
</gene>
<keyword evidence="2" id="KW-1185">Reference proteome</keyword>
<dbReference type="Proteomes" id="UP001239085">
    <property type="component" value="Unassembled WGS sequence"/>
</dbReference>
<protein>
    <submittedName>
        <fullName evidence="1">Uncharacterized protein</fullName>
    </submittedName>
</protein>
<reference evidence="1 2" key="1">
    <citation type="submission" date="2023-07" db="EMBL/GenBank/DDBJ databases">
        <title>Comparative genomics of wheat-associated soil bacteria to identify genetic determinants of phenazine resistance.</title>
        <authorList>
            <person name="Mouncey N."/>
        </authorList>
    </citation>
    <scope>NUCLEOTIDE SEQUENCE [LARGE SCALE GENOMIC DNA]</scope>
    <source>
        <strain evidence="1 2">W2I7</strain>
    </source>
</reference>
<accession>A0ABU0P943</accession>
<name>A0ABU0P943_9MICO</name>
<evidence type="ECO:0000313" key="1">
    <source>
        <dbReference type="EMBL" id="MDQ0643862.1"/>
    </source>
</evidence>
<organism evidence="1 2">
    <name type="scientific">Microbacterium murale</name>
    <dbReference type="NCBI Taxonomy" id="1081040"/>
    <lineage>
        <taxon>Bacteria</taxon>
        <taxon>Bacillati</taxon>
        <taxon>Actinomycetota</taxon>
        <taxon>Actinomycetes</taxon>
        <taxon>Micrococcales</taxon>
        <taxon>Microbacteriaceae</taxon>
        <taxon>Microbacterium</taxon>
    </lineage>
</organism>
<comment type="caution">
    <text evidence="1">The sequence shown here is derived from an EMBL/GenBank/DDBJ whole genome shotgun (WGS) entry which is preliminary data.</text>
</comment>
<dbReference type="InterPro" id="IPR049457">
    <property type="entry name" value="Emfourin"/>
</dbReference>
<evidence type="ECO:0000313" key="2">
    <source>
        <dbReference type="Proteomes" id="UP001239085"/>
    </source>
</evidence>
<dbReference type="EMBL" id="JAUSXK010000001">
    <property type="protein sequence ID" value="MDQ0643862.1"/>
    <property type="molecule type" value="Genomic_DNA"/>
</dbReference>